<dbReference type="Proteomes" id="UP000245909">
    <property type="component" value="Unassembled WGS sequence"/>
</dbReference>
<evidence type="ECO:0000313" key="2">
    <source>
        <dbReference type="Proteomes" id="UP000245909"/>
    </source>
</evidence>
<sequence>MFGYKSKKQLIEEGYTHYGGLWGIPCYIGDIESEAPLIATANFIPQWVLDIADWVIFTMYGLINMNNPDAEPLPFKIAIKGPIKDK</sequence>
<organism evidence="1 2">
    <name type="scientific">Alitibacter langaaensis DSM 22999</name>
    <dbReference type="NCBI Taxonomy" id="1122935"/>
    <lineage>
        <taxon>Bacteria</taxon>
        <taxon>Pseudomonadati</taxon>
        <taxon>Pseudomonadota</taxon>
        <taxon>Gammaproteobacteria</taxon>
        <taxon>Pasteurellales</taxon>
        <taxon>Pasteurellaceae</taxon>
        <taxon>Alitibacter</taxon>
    </lineage>
</organism>
<dbReference type="OrthoDB" id="6046206at2"/>
<dbReference type="AlphaFoldDB" id="A0A2U0TAB2"/>
<evidence type="ECO:0000313" key="1">
    <source>
        <dbReference type="EMBL" id="PVX40546.1"/>
    </source>
</evidence>
<dbReference type="RefSeq" id="WP_116631416.1">
    <property type="nucleotide sequence ID" value="NZ_QENU01000003.1"/>
</dbReference>
<accession>A0A2U0TAB2</accession>
<reference evidence="1 2" key="1">
    <citation type="submission" date="2018-05" db="EMBL/GenBank/DDBJ databases">
        <title>Genomic Encyclopedia of Type Strains, Phase IV (KMG-IV): sequencing the most valuable type-strain genomes for metagenomic binning, comparative biology and taxonomic classification.</title>
        <authorList>
            <person name="Goeker M."/>
        </authorList>
    </citation>
    <scope>NUCLEOTIDE SEQUENCE [LARGE SCALE GENOMIC DNA]</scope>
    <source>
        <strain evidence="1 2">DSM 22999</strain>
    </source>
</reference>
<gene>
    <name evidence="1" type="ORF">C8D76_103119</name>
</gene>
<name>A0A2U0TAB2_9PAST</name>
<protein>
    <submittedName>
        <fullName evidence="1">Uncharacterized protein</fullName>
    </submittedName>
</protein>
<comment type="caution">
    <text evidence="1">The sequence shown here is derived from an EMBL/GenBank/DDBJ whole genome shotgun (WGS) entry which is preliminary data.</text>
</comment>
<dbReference type="EMBL" id="QENU01000003">
    <property type="protein sequence ID" value="PVX40546.1"/>
    <property type="molecule type" value="Genomic_DNA"/>
</dbReference>
<keyword evidence="2" id="KW-1185">Reference proteome</keyword>
<proteinExistence type="predicted"/>